<dbReference type="GeneID" id="108562661"/>
<evidence type="ECO:0000313" key="5">
    <source>
        <dbReference type="RefSeq" id="XP_017776564.1"/>
    </source>
</evidence>
<evidence type="ECO:0000256" key="2">
    <source>
        <dbReference type="ARBA" id="ARBA00023128"/>
    </source>
</evidence>
<dbReference type="Proteomes" id="UP000695000">
    <property type="component" value="Unplaced"/>
</dbReference>
<dbReference type="Pfam" id="PF02297">
    <property type="entry name" value="COX6B"/>
    <property type="match status" value="1"/>
</dbReference>
<evidence type="ECO:0000256" key="1">
    <source>
        <dbReference type="ARBA" id="ARBA00004173"/>
    </source>
</evidence>
<comment type="subcellular location">
    <subcellularLocation>
        <location evidence="1">Mitochondrion</location>
    </subcellularLocation>
</comment>
<reference evidence="5" key="1">
    <citation type="submission" date="2025-08" db="UniProtKB">
        <authorList>
            <consortium name="RefSeq"/>
        </authorList>
    </citation>
    <scope>IDENTIFICATION</scope>
    <source>
        <tissue evidence="5">Whole Larva</tissue>
    </source>
</reference>
<keyword evidence="4" id="KW-1185">Reference proteome</keyword>
<dbReference type="SUPFAM" id="SSF47694">
    <property type="entry name" value="Cytochrome c oxidase subunit h"/>
    <property type="match status" value="1"/>
</dbReference>
<dbReference type="PANTHER" id="PTHR11387">
    <property type="entry name" value="CYTOCHROME C OXIDASE SUBUNIT 6B"/>
    <property type="match status" value="1"/>
</dbReference>
<accession>A0ABM1MPR4</accession>
<dbReference type="Gene3D" id="1.10.10.140">
    <property type="entry name" value="Cytochrome c oxidase, subunit VIb"/>
    <property type="match status" value="1"/>
</dbReference>
<sequence>MTETESSPKVVASVDVKVIEEVTKPVVAEVKAPVQEEPKVVVPLVEEKMPSLETAPFDPRFPNTNQTRYCYSSYLDFYRCQKVKGESYKPCQYFKKVYNSVCPNSWVEKWNDQREDGTFPAKI</sequence>
<dbReference type="InterPro" id="IPR003213">
    <property type="entry name" value="Cyt_c_oxidase_su6B"/>
</dbReference>
<keyword evidence="3" id="KW-1015">Disulfide bond</keyword>
<gene>
    <name evidence="5" type="primary">LOC108562661</name>
</gene>
<dbReference type="PROSITE" id="PS51808">
    <property type="entry name" value="CHCH"/>
    <property type="match status" value="1"/>
</dbReference>
<proteinExistence type="predicted"/>
<dbReference type="InterPro" id="IPR048280">
    <property type="entry name" value="COX6B-like"/>
</dbReference>
<protein>
    <submittedName>
        <fullName evidence="5">Cytochrome c oxidase subunit 6b-2 isoform X1</fullName>
    </submittedName>
</protein>
<dbReference type="CDD" id="cd00926">
    <property type="entry name" value="Cyt_c_Oxidase_VIb"/>
    <property type="match status" value="1"/>
</dbReference>
<keyword evidence="2" id="KW-0496">Mitochondrion</keyword>
<organism evidence="4 5">
    <name type="scientific">Nicrophorus vespilloides</name>
    <name type="common">Boreal carrion beetle</name>
    <dbReference type="NCBI Taxonomy" id="110193"/>
    <lineage>
        <taxon>Eukaryota</taxon>
        <taxon>Metazoa</taxon>
        <taxon>Ecdysozoa</taxon>
        <taxon>Arthropoda</taxon>
        <taxon>Hexapoda</taxon>
        <taxon>Insecta</taxon>
        <taxon>Pterygota</taxon>
        <taxon>Neoptera</taxon>
        <taxon>Endopterygota</taxon>
        <taxon>Coleoptera</taxon>
        <taxon>Polyphaga</taxon>
        <taxon>Staphyliniformia</taxon>
        <taxon>Silphidae</taxon>
        <taxon>Nicrophorinae</taxon>
        <taxon>Nicrophorus</taxon>
    </lineage>
</organism>
<dbReference type="InterPro" id="IPR036549">
    <property type="entry name" value="CX6/COA6-like_sf"/>
</dbReference>
<name>A0ABM1MPR4_NICVS</name>
<evidence type="ECO:0000313" key="4">
    <source>
        <dbReference type="Proteomes" id="UP000695000"/>
    </source>
</evidence>
<dbReference type="RefSeq" id="XP_017776564.1">
    <property type="nucleotide sequence ID" value="XM_017921075.1"/>
</dbReference>
<evidence type="ECO:0000256" key="3">
    <source>
        <dbReference type="ARBA" id="ARBA00023157"/>
    </source>
</evidence>